<keyword evidence="1" id="KW-0802">TPR repeat</keyword>
<dbReference type="PROSITE" id="PS50005">
    <property type="entry name" value="TPR"/>
    <property type="match status" value="1"/>
</dbReference>
<feature type="repeat" description="TPR" evidence="1">
    <location>
        <begin position="289"/>
        <end position="322"/>
    </location>
</feature>
<name>A0A5S9IUZ4_UABAM</name>
<evidence type="ECO:0008006" key="4">
    <source>
        <dbReference type="Google" id="ProtNLM"/>
    </source>
</evidence>
<dbReference type="InterPro" id="IPR019734">
    <property type="entry name" value="TPR_rpt"/>
</dbReference>
<dbReference type="EMBL" id="AP019860">
    <property type="protein sequence ID" value="BBM88076.1"/>
    <property type="molecule type" value="Genomic_DNA"/>
</dbReference>
<dbReference type="InterPro" id="IPR016024">
    <property type="entry name" value="ARM-type_fold"/>
</dbReference>
<evidence type="ECO:0000313" key="3">
    <source>
        <dbReference type="Proteomes" id="UP000326354"/>
    </source>
</evidence>
<proteinExistence type="predicted"/>
<dbReference type="Pfam" id="PF13181">
    <property type="entry name" value="TPR_8"/>
    <property type="match status" value="1"/>
</dbReference>
<dbReference type="Gene3D" id="1.25.10.10">
    <property type="entry name" value="Leucine-rich Repeat Variant"/>
    <property type="match status" value="1"/>
</dbReference>
<dbReference type="InterPro" id="IPR011990">
    <property type="entry name" value="TPR-like_helical_dom_sf"/>
</dbReference>
<dbReference type="RefSeq" id="WP_151972228.1">
    <property type="nucleotide sequence ID" value="NZ_AP019860.1"/>
</dbReference>
<keyword evidence="3" id="KW-1185">Reference proteome</keyword>
<evidence type="ECO:0000256" key="1">
    <source>
        <dbReference type="PROSITE-ProRule" id="PRU00339"/>
    </source>
</evidence>
<dbReference type="Gene3D" id="1.25.40.10">
    <property type="entry name" value="Tetratricopeptide repeat domain"/>
    <property type="match status" value="1"/>
</dbReference>
<dbReference type="AlphaFoldDB" id="A0A5S9IUZ4"/>
<gene>
    <name evidence="2" type="ORF">UABAM_06492</name>
</gene>
<dbReference type="NCBIfam" id="NF047558">
    <property type="entry name" value="TPR_END_plus"/>
    <property type="match status" value="1"/>
</dbReference>
<dbReference type="SUPFAM" id="SSF48371">
    <property type="entry name" value="ARM repeat"/>
    <property type="match status" value="1"/>
</dbReference>
<accession>A0A5S9IUZ4</accession>
<reference evidence="2 3" key="1">
    <citation type="submission" date="2019-08" db="EMBL/GenBank/DDBJ databases">
        <title>Complete genome sequence of Candidatus Uab amorphum.</title>
        <authorList>
            <person name="Shiratori T."/>
            <person name="Suzuki S."/>
            <person name="Kakizawa Y."/>
            <person name="Ishida K."/>
        </authorList>
    </citation>
    <scope>NUCLEOTIDE SEQUENCE [LARGE SCALE GENOMIC DNA]</scope>
    <source>
        <strain evidence="2 3">SRT547</strain>
    </source>
</reference>
<dbReference type="OrthoDB" id="236285at2"/>
<dbReference type="KEGG" id="uam:UABAM_06492"/>
<dbReference type="SUPFAM" id="SSF48452">
    <property type="entry name" value="TPR-like"/>
    <property type="match status" value="1"/>
</dbReference>
<sequence length="397" mass="46732">MTNKKYLTLALLIFLTIPIYSQNTQVEFKRKVDNLCRLLEHPFSHKRKLAAEQLISLGKNVSPYLAKIYSRCNYLMKREIIDIWQRIGDKRSIEYILQAINDSDEGVRMRVAGSLLELSDREPLLVNSLKEITPQTRKERNTLQEIIDTLSYKQVESELAKLISPYGGHSLCYEQYKPIVKMGGRVIKPLLAMYTEDNYRFIHLEFTENYPKGQKMKLLAGYALTQMQEFMGKRQRVMVLARLRKMRYHKDPGMRRSVACILKEFKFRSWWNQIIEHDKKLVEKDPTDDNICYHLGLMLLRVGRNYQAIRYLKQAVSVNPDDSLAYYHLACAHARRRSKQKAIKALKDAFARGFRDYKWASSDGDLRNLHSTTEYKKLIAQIKEAYLRDLLKYESRN</sequence>
<dbReference type="InterPro" id="IPR011989">
    <property type="entry name" value="ARM-like"/>
</dbReference>
<organism evidence="2 3">
    <name type="scientific">Uabimicrobium amorphum</name>
    <dbReference type="NCBI Taxonomy" id="2596890"/>
    <lineage>
        <taxon>Bacteria</taxon>
        <taxon>Pseudomonadati</taxon>
        <taxon>Planctomycetota</taxon>
        <taxon>Candidatus Uabimicrobiia</taxon>
        <taxon>Candidatus Uabimicrobiales</taxon>
        <taxon>Candidatus Uabimicrobiaceae</taxon>
        <taxon>Candidatus Uabimicrobium</taxon>
    </lineage>
</organism>
<dbReference type="Proteomes" id="UP000326354">
    <property type="component" value="Chromosome"/>
</dbReference>
<protein>
    <recommendedName>
        <fullName evidence="4">Tetratricopeptide repeat protein</fullName>
    </recommendedName>
</protein>
<evidence type="ECO:0000313" key="2">
    <source>
        <dbReference type="EMBL" id="BBM88076.1"/>
    </source>
</evidence>